<dbReference type="PANTHER" id="PTHR46889:SF4">
    <property type="entry name" value="TRANSPOSASE INSO FOR INSERTION SEQUENCE ELEMENT IS911B-RELATED"/>
    <property type="match status" value="1"/>
</dbReference>
<evidence type="ECO:0000313" key="3">
    <source>
        <dbReference type="EMBL" id="KFI47391.1"/>
    </source>
</evidence>
<dbReference type="InterPro" id="IPR025948">
    <property type="entry name" value="HTH-like_dom"/>
</dbReference>
<dbReference type="Pfam" id="PF13333">
    <property type="entry name" value="rve_2"/>
    <property type="match status" value="1"/>
</dbReference>
<evidence type="ECO:0000313" key="4">
    <source>
        <dbReference type="Proteomes" id="UP000029093"/>
    </source>
</evidence>
<keyword evidence="4" id="KW-1185">Reference proteome</keyword>
<proteinExistence type="predicted"/>
<dbReference type="Pfam" id="PF00665">
    <property type="entry name" value="rve"/>
    <property type="match status" value="1"/>
</dbReference>
<dbReference type="GO" id="GO:0003676">
    <property type="term" value="F:nucleic acid binding"/>
    <property type="evidence" value="ECO:0007669"/>
    <property type="project" value="InterPro"/>
</dbReference>
<dbReference type="SUPFAM" id="SSF53098">
    <property type="entry name" value="Ribonuclease H-like"/>
    <property type="match status" value="1"/>
</dbReference>
<dbReference type="OrthoDB" id="1676087at2"/>
<dbReference type="Gene3D" id="3.30.420.10">
    <property type="entry name" value="Ribonuclease H-like superfamily/Ribonuclease H"/>
    <property type="match status" value="1"/>
</dbReference>
<dbReference type="InterPro" id="IPR012337">
    <property type="entry name" value="RNaseH-like_sf"/>
</dbReference>
<dbReference type="InterPro" id="IPR048020">
    <property type="entry name" value="Transpos_IS3"/>
</dbReference>
<name>A0A086ZLJ1_9BIFI</name>
<evidence type="ECO:0000259" key="2">
    <source>
        <dbReference type="PROSITE" id="PS50994"/>
    </source>
</evidence>
<dbReference type="AlphaFoldDB" id="A0A086ZLJ1"/>
<comment type="function">
    <text evidence="1">Involved in the transposition of the insertion sequence.</text>
</comment>
<organism evidence="3 4">
    <name type="scientific">Bifidobacterium boum</name>
    <dbReference type="NCBI Taxonomy" id="78343"/>
    <lineage>
        <taxon>Bacteria</taxon>
        <taxon>Bacillati</taxon>
        <taxon>Actinomycetota</taxon>
        <taxon>Actinomycetes</taxon>
        <taxon>Bifidobacteriales</taxon>
        <taxon>Bifidobacteriaceae</taxon>
        <taxon>Bifidobacterium</taxon>
    </lineage>
</organism>
<dbReference type="RefSeq" id="WP_035142631.1">
    <property type="nucleotide sequence ID" value="NZ_JGYQ01000013.1"/>
</dbReference>
<accession>A0A086ZLJ1</accession>
<reference evidence="3 4" key="1">
    <citation type="submission" date="2014-03" db="EMBL/GenBank/DDBJ databases">
        <title>Genomics of Bifidobacteria.</title>
        <authorList>
            <person name="Ventura M."/>
            <person name="Milani C."/>
            <person name="Lugli G.A."/>
        </authorList>
    </citation>
    <scope>NUCLEOTIDE SEQUENCE [LARGE SCALE GENOMIC DNA]</scope>
    <source>
        <strain evidence="3 4">LMG 10736</strain>
    </source>
</reference>
<dbReference type="GeneID" id="303204069"/>
<dbReference type="InterPro" id="IPR036397">
    <property type="entry name" value="RNaseH_sf"/>
</dbReference>
<dbReference type="PANTHER" id="PTHR46889">
    <property type="entry name" value="TRANSPOSASE INSF FOR INSERTION SEQUENCE IS3B-RELATED"/>
    <property type="match status" value="1"/>
</dbReference>
<protein>
    <submittedName>
        <fullName evidence="3">Integrase, catalytic subunit</fullName>
    </submittedName>
</protein>
<dbReference type="Pfam" id="PF13276">
    <property type="entry name" value="HTH_21"/>
    <property type="match status" value="1"/>
</dbReference>
<evidence type="ECO:0000256" key="1">
    <source>
        <dbReference type="ARBA" id="ARBA00002286"/>
    </source>
</evidence>
<dbReference type="EMBL" id="JGYQ01000013">
    <property type="protein sequence ID" value="KFI47391.1"/>
    <property type="molecule type" value="Genomic_DNA"/>
</dbReference>
<dbReference type="GO" id="GO:0015074">
    <property type="term" value="P:DNA integration"/>
    <property type="evidence" value="ECO:0007669"/>
    <property type="project" value="InterPro"/>
</dbReference>
<sequence length="520" mass="59641">MYSTEQRKLAIETYIKFDLSAADTVAELGYPTRQSLKAWYKDYLEHGEIRPPKRQRDPKFTLEMRQAAVDYYLAHGKSLARTMRTMGYPASREYLCDWIDELAPGQRKYRGPDPRREPVSVEKKVQVIAELEARTGPATEVAEKHGVSRTTPYVWRREIMGDNVGDIEEKGVPVSKEYDDLPDDIEVLRDMLREAKMQLRRVQLELDVRQATLEIVKKDQGADPELLTNEEKAAMVTALRAEYKLCEILPVVGMAKSSYEYARNAQAEGETEERAAARKAVIEAFKASGGTYGYRRITAMVDVGEWTVRDIMRDEGLAARSAKKRRRYSSYEGEITEAPENLLRDERGRHHFHAGEPNELWITDVTEFRIPAGKVYLSPIVDCFDGMPLSWSISTSPDAEMANSSLLGACKWLGEGDHPKIHSDRGCHYRWPGWIRICDENGLVRSMSRKGCSPDNARCEGFFGRLKIEFFYGCDWAGVTIEEFMGMLDAYLRWYRDVRIKSDLDYRSPMQYRRDLGLVA</sequence>
<comment type="caution">
    <text evidence="3">The sequence shown here is derived from an EMBL/GenBank/DDBJ whole genome shotgun (WGS) entry which is preliminary data.</text>
</comment>
<dbReference type="Proteomes" id="UP000029093">
    <property type="component" value="Unassembled WGS sequence"/>
</dbReference>
<dbReference type="PROSITE" id="PS50994">
    <property type="entry name" value="INTEGRASE"/>
    <property type="match status" value="1"/>
</dbReference>
<dbReference type="NCBIfam" id="NF033516">
    <property type="entry name" value="transpos_IS3"/>
    <property type="match status" value="1"/>
</dbReference>
<feature type="domain" description="Integrase catalytic" evidence="2">
    <location>
        <begin position="353"/>
        <end position="517"/>
    </location>
</feature>
<dbReference type="InterPro" id="IPR001584">
    <property type="entry name" value="Integrase_cat-core"/>
</dbReference>
<gene>
    <name evidence="3" type="ORF">BBOU_0939</name>
</gene>
<dbReference type="InterPro" id="IPR050900">
    <property type="entry name" value="Transposase_IS3/IS150/IS904"/>
</dbReference>